<keyword evidence="3 6" id="KW-0812">Transmembrane</keyword>
<dbReference type="OrthoDB" id="10667207at2759"/>
<dbReference type="InterPro" id="IPR007593">
    <property type="entry name" value="CD225/Dispanin_fam"/>
</dbReference>
<feature type="transmembrane region" description="Helical" evidence="6">
    <location>
        <begin position="369"/>
        <end position="396"/>
    </location>
</feature>
<dbReference type="AlphaFoldDB" id="V4AQY6"/>
<evidence type="ECO:0000256" key="2">
    <source>
        <dbReference type="ARBA" id="ARBA00006843"/>
    </source>
</evidence>
<organism evidence="7 8">
    <name type="scientific">Lottia gigantea</name>
    <name type="common">Giant owl limpet</name>
    <dbReference type="NCBI Taxonomy" id="225164"/>
    <lineage>
        <taxon>Eukaryota</taxon>
        <taxon>Metazoa</taxon>
        <taxon>Spiralia</taxon>
        <taxon>Lophotrochozoa</taxon>
        <taxon>Mollusca</taxon>
        <taxon>Gastropoda</taxon>
        <taxon>Patellogastropoda</taxon>
        <taxon>Lottioidea</taxon>
        <taxon>Lottiidae</taxon>
        <taxon>Lottia</taxon>
    </lineage>
</organism>
<comment type="similarity">
    <text evidence="2">Belongs to the CD225/Dispanin family.</text>
</comment>
<dbReference type="EMBL" id="KB201305">
    <property type="protein sequence ID" value="ESO97240.1"/>
    <property type="molecule type" value="Genomic_DNA"/>
</dbReference>
<evidence type="ECO:0000256" key="4">
    <source>
        <dbReference type="ARBA" id="ARBA00022989"/>
    </source>
</evidence>
<dbReference type="KEGG" id="lgi:LOTGIDRAFT_231468"/>
<proteinExistence type="inferred from homology"/>
<dbReference type="GeneID" id="20248600"/>
<feature type="transmembrane region" description="Helical" evidence="6">
    <location>
        <begin position="125"/>
        <end position="148"/>
    </location>
</feature>
<evidence type="ECO:0000256" key="5">
    <source>
        <dbReference type="ARBA" id="ARBA00023136"/>
    </source>
</evidence>
<sequence length="401" mass="44018">MSVLGDIDAKDVDDIGIDKDLARESFTLSVVHPKVEMIRCRLSTHTIYLKGPDVDIDFVGVRMTSIPTSLNRELDTSPSDHLFFSLVSTIFFLPLGVAAILQGLKVRKALKLNDLPTAEYASARAARFALSGVLLGANMAAIVTFITAEDGASCDQPENGLRTIIDTHLIYVFIMLPQFTMVASIIFIFPDTDEEENIISEGNKSSPEIQPMCTEIKVHSPPEVATIRDCPPCTYATALNNADENLTRSSKHPPYEDVTASHLCSSYDSVTASCHCLSCDGVAASRYCLSCDDVTVSRHSSSFNGVTASPYCQASLNYLTCNTSRLCVSCAYLKLSQFIIFVYLSFVIWGMKPVSILLQEFRCIDRQNIVNGFILLPPFVFSSGIYLLTIFSPLVLSLSHK</sequence>
<dbReference type="Proteomes" id="UP000030746">
    <property type="component" value="Unassembled WGS sequence"/>
</dbReference>
<gene>
    <name evidence="7" type="ORF">LOTGIDRAFT_231468</name>
</gene>
<dbReference type="HOGENOM" id="CLU_687508_0_0_1"/>
<feature type="transmembrane region" description="Helical" evidence="6">
    <location>
        <begin position="168"/>
        <end position="189"/>
    </location>
</feature>
<comment type="subcellular location">
    <subcellularLocation>
        <location evidence="1">Membrane</location>
    </subcellularLocation>
</comment>
<evidence type="ECO:0000256" key="6">
    <source>
        <dbReference type="SAM" id="Phobius"/>
    </source>
</evidence>
<evidence type="ECO:0000256" key="1">
    <source>
        <dbReference type="ARBA" id="ARBA00004370"/>
    </source>
</evidence>
<dbReference type="Pfam" id="PF04505">
    <property type="entry name" value="CD225"/>
    <property type="match status" value="1"/>
</dbReference>
<accession>V4AQY6</accession>
<keyword evidence="5 6" id="KW-0472">Membrane</keyword>
<reference evidence="7 8" key="1">
    <citation type="journal article" date="2013" name="Nature">
        <title>Insights into bilaterian evolution from three spiralian genomes.</title>
        <authorList>
            <person name="Simakov O."/>
            <person name="Marletaz F."/>
            <person name="Cho S.J."/>
            <person name="Edsinger-Gonzales E."/>
            <person name="Havlak P."/>
            <person name="Hellsten U."/>
            <person name="Kuo D.H."/>
            <person name="Larsson T."/>
            <person name="Lv J."/>
            <person name="Arendt D."/>
            <person name="Savage R."/>
            <person name="Osoegawa K."/>
            <person name="de Jong P."/>
            <person name="Grimwood J."/>
            <person name="Chapman J.A."/>
            <person name="Shapiro H."/>
            <person name="Aerts A."/>
            <person name="Otillar R.P."/>
            <person name="Terry A.Y."/>
            <person name="Boore J.L."/>
            <person name="Grigoriev I.V."/>
            <person name="Lindberg D.R."/>
            <person name="Seaver E.C."/>
            <person name="Weisblat D.A."/>
            <person name="Putnam N.H."/>
            <person name="Rokhsar D.S."/>
        </authorList>
    </citation>
    <scope>NUCLEOTIDE SEQUENCE [LARGE SCALE GENOMIC DNA]</scope>
</reference>
<keyword evidence="4 6" id="KW-1133">Transmembrane helix</keyword>
<protein>
    <submittedName>
        <fullName evidence="7">Uncharacterized protein</fullName>
    </submittedName>
</protein>
<keyword evidence="8" id="KW-1185">Reference proteome</keyword>
<dbReference type="CTD" id="20248600"/>
<feature type="transmembrane region" description="Helical" evidence="6">
    <location>
        <begin position="331"/>
        <end position="349"/>
    </location>
</feature>
<name>V4AQY6_LOTGI</name>
<dbReference type="RefSeq" id="XP_009051849.1">
    <property type="nucleotide sequence ID" value="XM_009053601.1"/>
</dbReference>
<evidence type="ECO:0000313" key="7">
    <source>
        <dbReference type="EMBL" id="ESO97240.1"/>
    </source>
</evidence>
<evidence type="ECO:0000313" key="8">
    <source>
        <dbReference type="Proteomes" id="UP000030746"/>
    </source>
</evidence>
<dbReference type="GO" id="GO:0016020">
    <property type="term" value="C:membrane"/>
    <property type="evidence" value="ECO:0007669"/>
    <property type="project" value="UniProtKB-SubCell"/>
</dbReference>
<evidence type="ECO:0000256" key="3">
    <source>
        <dbReference type="ARBA" id="ARBA00022692"/>
    </source>
</evidence>
<feature type="transmembrane region" description="Helical" evidence="6">
    <location>
        <begin position="82"/>
        <end position="104"/>
    </location>
</feature>